<evidence type="ECO:0000313" key="2">
    <source>
        <dbReference type="Proteomes" id="UP000199706"/>
    </source>
</evidence>
<sequence>MFATRWLYLVEPLLRDVFQVQPGDLLASEPFHRARRLAQPQIAAVAEERRDETLARIVDLRVKPG</sequence>
<organism evidence="1 2">
    <name type="scientific">Paraburkholderia phenazinium</name>
    <dbReference type="NCBI Taxonomy" id="60549"/>
    <lineage>
        <taxon>Bacteria</taxon>
        <taxon>Pseudomonadati</taxon>
        <taxon>Pseudomonadota</taxon>
        <taxon>Betaproteobacteria</taxon>
        <taxon>Burkholderiales</taxon>
        <taxon>Burkholderiaceae</taxon>
        <taxon>Paraburkholderia</taxon>
    </lineage>
</organism>
<dbReference type="AlphaFoldDB" id="A0A1G8NY27"/>
<gene>
    <name evidence="1" type="ORF">SAMN05216466_1383</name>
</gene>
<dbReference type="Proteomes" id="UP000199706">
    <property type="component" value="Unassembled WGS sequence"/>
</dbReference>
<protein>
    <submittedName>
        <fullName evidence="1">Uncharacterized protein</fullName>
    </submittedName>
</protein>
<evidence type="ECO:0000313" key="1">
    <source>
        <dbReference type="EMBL" id="SDI84440.1"/>
    </source>
</evidence>
<proteinExistence type="predicted"/>
<dbReference type="EMBL" id="FNCJ01000038">
    <property type="protein sequence ID" value="SDI84440.1"/>
    <property type="molecule type" value="Genomic_DNA"/>
</dbReference>
<name>A0A1G8NY27_9BURK</name>
<reference evidence="1 2" key="1">
    <citation type="submission" date="2016-10" db="EMBL/GenBank/DDBJ databases">
        <authorList>
            <person name="de Groot N.N."/>
        </authorList>
    </citation>
    <scope>NUCLEOTIDE SEQUENCE [LARGE SCALE GENOMIC DNA]</scope>
    <source>
        <strain evidence="1 2">LMG 2247</strain>
    </source>
</reference>
<accession>A0A1G8NY27</accession>